<sequence>MRGKIRLLLIICFFLLSACSSNEQSQKAMDTASNEGELAKEEAELSNQDASQEQANTNEEQGETTGEVSNANVKTDRKIIYDASLRVEVKNYEEAVNTIQSRIENAGGYIVESQTYGGETEDSKEGMVKARIPQAQFRAFLETVEKGSSKVIENTVTGQDVTEEFVDLKARLKAKQVVETRLLSFMEKAEKTEDLLNISDDLATVQQEIEQITGRMNYLQNRSDLATVTIRLSERRVTIPKVNDQDLNTWERTKQQFMESINFLLIAASSLTVFIVGNLPIILLLLLIGLFIYRAFKKDTSKKK</sequence>
<evidence type="ECO:0000313" key="6">
    <source>
        <dbReference type="Proteomes" id="UP001145069"/>
    </source>
</evidence>
<dbReference type="AlphaFoldDB" id="A0A9X3WEP9"/>
<evidence type="ECO:0000256" key="3">
    <source>
        <dbReference type="SAM" id="SignalP"/>
    </source>
</evidence>
<dbReference type="InterPro" id="IPR025645">
    <property type="entry name" value="DUF4349"/>
</dbReference>
<keyword evidence="6" id="KW-1185">Reference proteome</keyword>
<comment type="caution">
    <text evidence="5">The sequence shown here is derived from an EMBL/GenBank/DDBJ whole genome shotgun (WGS) entry which is preliminary data.</text>
</comment>
<keyword evidence="2" id="KW-1133">Transmembrane helix</keyword>
<accession>A0A9X3WEP9</accession>
<dbReference type="RefSeq" id="WP_272446142.1">
    <property type="nucleotide sequence ID" value="NZ_JAMQKC010000006.1"/>
</dbReference>
<feature type="signal peptide" evidence="3">
    <location>
        <begin position="1"/>
        <end position="23"/>
    </location>
</feature>
<gene>
    <name evidence="5" type="ORF">NC799_09110</name>
</gene>
<evidence type="ECO:0000256" key="2">
    <source>
        <dbReference type="SAM" id="Phobius"/>
    </source>
</evidence>
<dbReference type="Proteomes" id="UP001145069">
    <property type="component" value="Unassembled WGS sequence"/>
</dbReference>
<feature type="chain" id="PRO_5040917369" evidence="3">
    <location>
        <begin position="24"/>
        <end position="304"/>
    </location>
</feature>
<dbReference type="Pfam" id="PF14257">
    <property type="entry name" value="DUF4349"/>
    <property type="match status" value="1"/>
</dbReference>
<evidence type="ECO:0000256" key="1">
    <source>
        <dbReference type="SAM" id="MobiDB-lite"/>
    </source>
</evidence>
<name>A0A9X3WEP9_9BACI</name>
<proteinExistence type="predicted"/>
<dbReference type="EMBL" id="JAMQKC010000006">
    <property type="protein sequence ID" value="MDC3417081.1"/>
    <property type="molecule type" value="Genomic_DNA"/>
</dbReference>
<reference evidence="5" key="1">
    <citation type="submission" date="2022-06" db="EMBL/GenBank/DDBJ databases">
        <title>Aquibacillus sp. a new bacterium isolated from soil saline samples.</title>
        <authorList>
            <person name="Galisteo C."/>
            <person name="De La Haba R."/>
            <person name="Sanchez-Porro C."/>
            <person name="Ventosa A."/>
        </authorList>
    </citation>
    <scope>NUCLEOTIDE SEQUENCE</scope>
    <source>
        <strain evidence="5">3ASR75-54</strain>
    </source>
</reference>
<organism evidence="5 6">
    <name type="scientific">Aquibacillus salsiterrae</name>
    <dbReference type="NCBI Taxonomy" id="2950439"/>
    <lineage>
        <taxon>Bacteria</taxon>
        <taxon>Bacillati</taxon>
        <taxon>Bacillota</taxon>
        <taxon>Bacilli</taxon>
        <taxon>Bacillales</taxon>
        <taxon>Bacillaceae</taxon>
        <taxon>Aquibacillus</taxon>
    </lineage>
</organism>
<keyword evidence="3" id="KW-0732">Signal</keyword>
<evidence type="ECO:0000313" key="5">
    <source>
        <dbReference type="EMBL" id="MDC3417081.1"/>
    </source>
</evidence>
<feature type="transmembrane region" description="Helical" evidence="2">
    <location>
        <begin position="263"/>
        <end position="296"/>
    </location>
</feature>
<keyword evidence="2" id="KW-0812">Transmembrane</keyword>
<evidence type="ECO:0000259" key="4">
    <source>
        <dbReference type="Pfam" id="PF14257"/>
    </source>
</evidence>
<protein>
    <submittedName>
        <fullName evidence="5">DUF4349 domain-containing protein</fullName>
    </submittedName>
</protein>
<feature type="domain" description="DUF4349" evidence="4">
    <location>
        <begin position="77"/>
        <end position="292"/>
    </location>
</feature>
<feature type="compositionally biased region" description="Low complexity" evidence="1">
    <location>
        <begin position="52"/>
        <end position="67"/>
    </location>
</feature>
<dbReference type="PROSITE" id="PS51257">
    <property type="entry name" value="PROKAR_LIPOPROTEIN"/>
    <property type="match status" value="1"/>
</dbReference>
<keyword evidence="2" id="KW-0472">Membrane</keyword>
<feature type="region of interest" description="Disordered" evidence="1">
    <location>
        <begin position="27"/>
        <end position="71"/>
    </location>
</feature>